<reference evidence="1 2" key="1">
    <citation type="submission" date="2015-07" db="EMBL/GenBank/DDBJ databases">
        <authorList>
            <person name="Voget S."/>
            <person name="Dogs M."/>
            <person name="Brinkhoff T.H."/>
            <person name="Daniel R."/>
        </authorList>
    </citation>
    <scope>NUCLEOTIDE SEQUENCE [LARGE SCALE GENOMIC DNA]</scope>
    <source>
        <strain evidence="1 2">B14</strain>
    </source>
</reference>
<keyword evidence="2" id="KW-1185">Reference proteome</keyword>
<gene>
    <name evidence="1" type="ORF">ROLI_010350</name>
</gene>
<organism evidence="1 2">
    <name type="scientific">Roseobacter fucihabitans</name>
    <dbReference type="NCBI Taxonomy" id="1537242"/>
    <lineage>
        <taxon>Bacteria</taxon>
        <taxon>Pseudomonadati</taxon>
        <taxon>Pseudomonadota</taxon>
        <taxon>Alphaproteobacteria</taxon>
        <taxon>Rhodobacterales</taxon>
        <taxon>Roseobacteraceae</taxon>
        <taxon>Roseobacter</taxon>
    </lineage>
</organism>
<protein>
    <recommendedName>
        <fullName evidence="3">Transposase</fullName>
    </recommendedName>
</protein>
<reference evidence="2" key="2">
    <citation type="submission" date="2024-01" db="EMBL/GenBank/DDBJ databases">
        <title>Roseobacter fucihabitans sp. nov., isolated from the brown alga Fucus spiralis.</title>
        <authorList>
            <person name="Hahnke S."/>
            <person name="Berger M."/>
            <person name="Schlingloff A."/>
            <person name="Athale I."/>
            <person name="Neumann-Schaal M."/>
            <person name="Adenaya A."/>
            <person name="Poehlein A."/>
            <person name="Daniel R."/>
            <person name="Pertersen J."/>
            <person name="Brinkhoff T."/>
        </authorList>
    </citation>
    <scope>NUCLEOTIDE SEQUENCE [LARGE SCALE GENOMIC DNA]</scope>
    <source>
        <strain evidence="2">B14</strain>
    </source>
</reference>
<sequence>MLRIKANALVMKVTTAYLAQISATLMHRASRHPATWFGFAKKQSWFYGNRCLDSIFRCGVYSASPLSMDLKEFLVEARRRPKGQRHWPDEVRVRIMAETLVDGTTMNGVARRYGGPNHVSVWRRMAGEGKLVLPNLEGVSCVPVALEEPAAMLPDMAGVDAQAEIGVIDIFKGNVTIRLDAATPDVRIAEIVAAL</sequence>
<evidence type="ECO:0000313" key="1">
    <source>
        <dbReference type="EMBL" id="WVX47959.1"/>
    </source>
</evidence>
<evidence type="ECO:0008006" key="3">
    <source>
        <dbReference type="Google" id="ProtNLM"/>
    </source>
</evidence>
<proteinExistence type="predicted"/>
<evidence type="ECO:0000313" key="2">
    <source>
        <dbReference type="Proteomes" id="UP001318682"/>
    </source>
</evidence>
<name>A0ABZ2BPN0_9RHOB</name>
<accession>A0ABZ2BPN0</accession>
<dbReference type="EMBL" id="CP143423">
    <property type="protein sequence ID" value="WVX47959.1"/>
    <property type="molecule type" value="Genomic_DNA"/>
</dbReference>
<dbReference type="Proteomes" id="UP001318682">
    <property type="component" value="Chromosome"/>
</dbReference>